<evidence type="ECO:0000259" key="6">
    <source>
        <dbReference type="PROSITE" id="PS51471"/>
    </source>
</evidence>
<dbReference type="Pfam" id="PF14226">
    <property type="entry name" value="DIOX_N"/>
    <property type="match status" value="1"/>
</dbReference>
<keyword evidence="4 5" id="KW-0408">Iron</keyword>
<protein>
    <recommendedName>
        <fullName evidence="6">Fe2OG dioxygenase domain-containing protein</fullName>
    </recommendedName>
</protein>
<organism evidence="7 8">
    <name type="scientific">Mycena chlorophos</name>
    <name type="common">Agaric fungus</name>
    <name type="synonym">Agaricus chlorophos</name>
    <dbReference type="NCBI Taxonomy" id="658473"/>
    <lineage>
        <taxon>Eukaryota</taxon>
        <taxon>Fungi</taxon>
        <taxon>Dikarya</taxon>
        <taxon>Basidiomycota</taxon>
        <taxon>Agaricomycotina</taxon>
        <taxon>Agaricomycetes</taxon>
        <taxon>Agaricomycetidae</taxon>
        <taxon>Agaricales</taxon>
        <taxon>Marasmiineae</taxon>
        <taxon>Mycenaceae</taxon>
        <taxon>Mycena</taxon>
    </lineage>
</organism>
<gene>
    <name evidence="7" type="ORF">HMN09_00592500</name>
</gene>
<dbReference type="OrthoDB" id="288590at2759"/>
<dbReference type="PROSITE" id="PS51471">
    <property type="entry name" value="FE2OG_OXY"/>
    <property type="match status" value="1"/>
</dbReference>
<feature type="domain" description="Fe2OG dioxygenase" evidence="6">
    <location>
        <begin position="211"/>
        <end position="318"/>
    </location>
</feature>
<evidence type="ECO:0000313" key="8">
    <source>
        <dbReference type="Proteomes" id="UP000613580"/>
    </source>
</evidence>
<evidence type="ECO:0000313" key="7">
    <source>
        <dbReference type="EMBL" id="KAF7310500.1"/>
    </source>
</evidence>
<accession>A0A8H6T431</accession>
<keyword evidence="2 5" id="KW-0479">Metal-binding</keyword>
<proteinExistence type="inferred from homology"/>
<evidence type="ECO:0000256" key="5">
    <source>
        <dbReference type="RuleBase" id="RU003682"/>
    </source>
</evidence>
<reference evidence="7" key="1">
    <citation type="submission" date="2020-05" db="EMBL/GenBank/DDBJ databases">
        <title>Mycena genomes resolve the evolution of fungal bioluminescence.</title>
        <authorList>
            <person name="Tsai I.J."/>
        </authorList>
    </citation>
    <scope>NUCLEOTIDE SEQUENCE</scope>
    <source>
        <strain evidence="7">110903Hualien_Pintung</strain>
    </source>
</reference>
<evidence type="ECO:0000256" key="3">
    <source>
        <dbReference type="ARBA" id="ARBA00023002"/>
    </source>
</evidence>
<dbReference type="PANTHER" id="PTHR10209:SF885">
    <property type="entry name" value="2OG-FE(II) OXYGENASE FAMILY, PUTATIVE (AFU_ORTHOLOGUE AFUA_2G00750)-RELATED"/>
    <property type="match status" value="1"/>
</dbReference>
<dbReference type="InterPro" id="IPR026992">
    <property type="entry name" value="DIOX_N"/>
</dbReference>
<dbReference type="InterPro" id="IPR044861">
    <property type="entry name" value="IPNS-like_FE2OG_OXY"/>
</dbReference>
<sequence length="400" mass="45000">MESNLFPRSQTVSTALAQVMLASYDAILTRLPLPLTTMAANFSSVPVLDYAQTASPELRPQFIRELQHALINVGFLYLANVPVQTDELLRYIPKLFALPQEEKNKIAMVNSKHFLGYNKLGAEFTKGATDWREQFDIATPHVSRFVEGRGDPDYWSLWGPSQWPSEDLIPGFKATMEKYLLEVQELSYNFANLISEALGLPQGSLAQFYDRPEFMQHRGKIVCYPQTDRPAQGVGPHYDAGFLTFLLQASDHKGLQVQNLTGDWIDVPPIPNTFVVNIGRALEFVTRGLARATSHRVISPSDNTVPGPRYSVPFFQNIGLDVRLTEHVLNFPPEILQLRDARGELNATDSVNFTEFDREPSGRVNLIGRVKSHPDVAERHYPELFRQIFPNGAPAQVSAY</sequence>
<dbReference type="InterPro" id="IPR005123">
    <property type="entry name" value="Oxoglu/Fe-dep_dioxygenase_dom"/>
</dbReference>
<dbReference type="Proteomes" id="UP000613580">
    <property type="component" value="Unassembled WGS sequence"/>
</dbReference>
<evidence type="ECO:0000256" key="2">
    <source>
        <dbReference type="ARBA" id="ARBA00022723"/>
    </source>
</evidence>
<dbReference type="Gene3D" id="2.60.120.330">
    <property type="entry name" value="B-lactam Antibiotic, Isopenicillin N Synthase, Chain"/>
    <property type="match status" value="1"/>
</dbReference>
<dbReference type="GO" id="GO:0016491">
    <property type="term" value="F:oxidoreductase activity"/>
    <property type="evidence" value="ECO:0007669"/>
    <property type="project" value="UniProtKB-KW"/>
</dbReference>
<comment type="similarity">
    <text evidence="1 5">Belongs to the iron/ascorbate-dependent oxidoreductase family.</text>
</comment>
<dbReference type="AlphaFoldDB" id="A0A8H6T431"/>
<dbReference type="EMBL" id="JACAZE010000007">
    <property type="protein sequence ID" value="KAF7310500.1"/>
    <property type="molecule type" value="Genomic_DNA"/>
</dbReference>
<comment type="caution">
    <text evidence="7">The sequence shown here is derived from an EMBL/GenBank/DDBJ whole genome shotgun (WGS) entry which is preliminary data.</text>
</comment>
<name>A0A8H6T431_MYCCL</name>
<dbReference type="PANTHER" id="PTHR10209">
    <property type="entry name" value="OXIDOREDUCTASE, 2OG-FE II OXYGENASE FAMILY PROTEIN"/>
    <property type="match status" value="1"/>
</dbReference>
<evidence type="ECO:0000256" key="4">
    <source>
        <dbReference type="ARBA" id="ARBA00023004"/>
    </source>
</evidence>
<keyword evidence="8" id="KW-1185">Reference proteome</keyword>
<evidence type="ECO:0000256" key="1">
    <source>
        <dbReference type="ARBA" id="ARBA00008056"/>
    </source>
</evidence>
<dbReference type="Pfam" id="PF03171">
    <property type="entry name" value="2OG-FeII_Oxy"/>
    <property type="match status" value="1"/>
</dbReference>
<dbReference type="GO" id="GO:0046872">
    <property type="term" value="F:metal ion binding"/>
    <property type="evidence" value="ECO:0007669"/>
    <property type="project" value="UniProtKB-KW"/>
</dbReference>
<keyword evidence="3 5" id="KW-0560">Oxidoreductase</keyword>
<dbReference type="SUPFAM" id="SSF51197">
    <property type="entry name" value="Clavaminate synthase-like"/>
    <property type="match status" value="1"/>
</dbReference>
<dbReference type="InterPro" id="IPR027443">
    <property type="entry name" value="IPNS-like_sf"/>
</dbReference>